<dbReference type="EMBL" id="MH203088">
    <property type="protein sequence ID" value="AWS27304.1"/>
    <property type="molecule type" value="Genomic_DNA"/>
</dbReference>
<reference evidence="1" key="1">
    <citation type="submission" date="2018-04" db="EMBL/GenBank/DDBJ databases">
        <title>Secondary Metabolite Response of Diverse Hypogean Actinomycetes to Chemical and Biological Stimuli.</title>
        <authorList>
            <person name="Covington B.C."/>
            <person name="Spraggins J.M."/>
            <person name="Ynigex-Gutierrez A.E."/>
            <person name="Bachmann B.O."/>
        </authorList>
    </citation>
    <scope>NUCLEOTIDE SEQUENCE</scope>
    <source>
        <strain evidence="1">Kd35</strain>
    </source>
</reference>
<proteinExistence type="predicted"/>
<protein>
    <submittedName>
        <fullName evidence="1">FunU16</fullName>
    </submittedName>
</protein>
<name>A0A2U9KCY9_9ACTN</name>
<accession>A0A2U9KCY9</accession>
<evidence type="ECO:0000313" key="1">
    <source>
        <dbReference type="EMBL" id="AWS27304.1"/>
    </source>
</evidence>
<organism evidence="1">
    <name type="scientific">Streptosporangium sp. KD35</name>
    <dbReference type="NCBI Taxonomy" id="2162663"/>
    <lineage>
        <taxon>Bacteria</taxon>
        <taxon>Bacillati</taxon>
        <taxon>Actinomycetota</taxon>
        <taxon>Actinomycetes</taxon>
        <taxon>Streptosporangiales</taxon>
        <taxon>Streptosporangiaceae</taxon>
        <taxon>Streptosporangium</taxon>
    </lineage>
</organism>
<dbReference type="AlphaFoldDB" id="A0A2U9KCY9"/>
<sequence>MLLEEGRPVLHRVPLVNTEVFVSPALDLCFGPLAGKCPPRNDDLKPPALPEGRVFEQAHQGQRAHRRSHAGIRVRDTFDLPKQIGALLVEKAAKGLPLGRSRELADCHVQTLPVHRGSSPTGAAAQLSSMKITIYCWSTRGVSTWPVRASAKMAMKHTHAAVLAAISIVSMRSSNRDIRYLDTVEWSSRSGMDGMAEISDPSILSPVVPGRRCDISGVRDLSV</sequence>